<dbReference type="Proteomes" id="UP001628193">
    <property type="component" value="Unassembled WGS sequence"/>
</dbReference>
<sequence length="90" mass="10441">MFTTRKHDWFCGAGTYFWTSDTHLVDVELGYCATRHDLERAINVVVKHEWDGQPVGGIAYRTREEDRQQHASVFLFLRATRQHAFAEQAG</sequence>
<keyword evidence="2" id="KW-1185">Reference proteome</keyword>
<gene>
    <name evidence="1" type="ORF">SIID45300_02493</name>
</gene>
<evidence type="ECO:0000313" key="1">
    <source>
        <dbReference type="EMBL" id="GAB0058149.1"/>
    </source>
</evidence>
<name>A0ABQ0CB92_9PROT</name>
<evidence type="ECO:0000313" key="2">
    <source>
        <dbReference type="Proteomes" id="UP001628193"/>
    </source>
</evidence>
<proteinExistence type="predicted"/>
<dbReference type="RefSeq" id="WP_420905827.1">
    <property type="nucleotide sequence ID" value="NZ_BAAFGK010000004.1"/>
</dbReference>
<protein>
    <submittedName>
        <fullName evidence="1">Uncharacterized protein</fullName>
    </submittedName>
</protein>
<comment type="caution">
    <text evidence="1">The sequence shown here is derived from an EMBL/GenBank/DDBJ whole genome shotgun (WGS) entry which is preliminary data.</text>
</comment>
<reference evidence="1 2" key="1">
    <citation type="submission" date="2024-09" db="EMBL/GenBank/DDBJ databases">
        <title>Draft genome sequence of Candidatus Magnetaquicoccaceae bacterium FCR-1.</title>
        <authorList>
            <person name="Shimoshige H."/>
            <person name="Shimamura S."/>
            <person name="Taoka A."/>
            <person name="Kobayashi H."/>
            <person name="Maekawa T."/>
        </authorList>
    </citation>
    <scope>NUCLEOTIDE SEQUENCE [LARGE SCALE GENOMIC DNA]</scope>
    <source>
        <strain evidence="1 2">FCR-1</strain>
    </source>
</reference>
<organism evidence="1 2">
    <name type="scientific">Candidatus Magnetaquiglobus chichijimensis</name>
    <dbReference type="NCBI Taxonomy" id="3141448"/>
    <lineage>
        <taxon>Bacteria</taxon>
        <taxon>Pseudomonadati</taxon>
        <taxon>Pseudomonadota</taxon>
        <taxon>Magnetococcia</taxon>
        <taxon>Magnetococcales</taxon>
        <taxon>Candidatus Magnetaquicoccaceae</taxon>
        <taxon>Candidatus Magnetaquiglobus</taxon>
    </lineage>
</organism>
<accession>A0ABQ0CB92</accession>
<dbReference type="EMBL" id="BAAFGK010000004">
    <property type="protein sequence ID" value="GAB0058149.1"/>
    <property type="molecule type" value="Genomic_DNA"/>
</dbReference>